<accession>A0ABY3DXB9</accession>
<proteinExistence type="predicted"/>
<keyword evidence="1" id="KW-1133">Transmembrane helix</keyword>
<feature type="transmembrane region" description="Helical" evidence="1">
    <location>
        <begin position="42"/>
        <end position="60"/>
    </location>
</feature>
<dbReference type="EMBL" id="VMBP01000001">
    <property type="protein sequence ID" value="TSJ64822.1"/>
    <property type="molecule type" value="Genomic_DNA"/>
</dbReference>
<gene>
    <name evidence="2" type="ORF">FO470_06130</name>
</gene>
<dbReference type="Proteomes" id="UP000315321">
    <property type="component" value="Unassembled WGS sequence"/>
</dbReference>
<sequence>MLHQSSIQTLNSLYYRSMGMGFFRFCWACVKRAFAGWFKRVEGLASSVSLLIGVGLLFWHPPASIEKAVSSVPNILFLGLFPAVILIRLIQAPYWLLRDERAARAAIEKLRQPALRLALPEPPVIQSISLKGTTSESLSGKRQTVITGWEMDVVALHCTNYGETAARGCRARLLEMIRTTPEGDSELRIVGTLELPWSKEDPEGSLSIDIAPAEQQCIWIGGVRSGGQTWLFRDRKRLPIEYQQLLGEVGTYRLLIQLDGDNIPPQQIQLEIVAGSGLEQVGGGILRGSAEVRLLAQGAPRIEE</sequence>
<keyword evidence="1" id="KW-0812">Transmembrane</keyword>
<evidence type="ECO:0000313" key="3">
    <source>
        <dbReference type="Proteomes" id="UP000315321"/>
    </source>
</evidence>
<comment type="caution">
    <text evidence="2">The sequence shown here is derived from an EMBL/GenBank/DDBJ whole genome shotgun (WGS) entry which is preliminary data.</text>
</comment>
<reference evidence="2 3" key="1">
    <citation type="submission" date="2019-07" db="EMBL/GenBank/DDBJ databases">
        <authorList>
            <person name="Grouzdev D.S."/>
        </authorList>
    </citation>
    <scope>NUCLEOTIDE SEQUENCE [LARGE SCALE GENOMIC DNA]</scope>
    <source>
        <strain evidence="2 3">3C</strain>
    </source>
</reference>
<name>A0ABY3DXB9_9HYPH</name>
<keyword evidence="1" id="KW-0472">Membrane</keyword>
<protein>
    <submittedName>
        <fullName evidence="2">Uncharacterized protein</fullName>
    </submittedName>
</protein>
<keyword evidence="3" id="KW-1185">Reference proteome</keyword>
<organism evidence="2 3">
    <name type="scientific">Ancylobacter moscoviensis</name>
    <dbReference type="NCBI Taxonomy" id="2597768"/>
    <lineage>
        <taxon>Bacteria</taxon>
        <taxon>Pseudomonadati</taxon>
        <taxon>Pseudomonadota</taxon>
        <taxon>Alphaproteobacteria</taxon>
        <taxon>Hyphomicrobiales</taxon>
        <taxon>Xanthobacteraceae</taxon>
        <taxon>Ancylobacter</taxon>
    </lineage>
</organism>
<evidence type="ECO:0000313" key="2">
    <source>
        <dbReference type="EMBL" id="TSJ64822.1"/>
    </source>
</evidence>
<evidence type="ECO:0000256" key="1">
    <source>
        <dbReference type="SAM" id="Phobius"/>
    </source>
</evidence>
<feature type="transmembrane region" description="Helical" evidence="1">
    <location>
        <begin position="75"/>
        <end position="97"/>
    </location>
</feature>